<feature type="transmembrane region" description="Helical" evidence="6">
    <location>
        <begin position="113"/>
        <end position="138"/>
    </location>
</feature>
<evidence type="ECO:0000256" key="5">
    <source>
        <dbReference type="ARBA" id="ARBA00038359"/>
    </source>
</evidence>
<protein>
    <recommendedName>
        <fullName evidence="7">Rhodopsin domain-containing protein</fullName>
    </recommendedName>
</protein>
<evidence type="ECO:0000259" key="7">
    <source>
        <dbReference type="Pfam" id="PF20684"/>
    </source>
</evidence>
<dbReference type="PANTHER" id="PTHR33048">
    <property type="entry name" value="PTH11-LIKE INTEGRAL MEMBRANE PROTEIN (AFU_ORTHOLOGUE AFUA_5G11245)"/>
    <property type="match status" value="1"/>
</dbReference>
<evidence type="ECO:0000313" key="9">
    <source>
        <dbReference type="Proteomes" id="UP001194468"/>
    </source>
</evidence>
<dbReference type="InterPro" id="IPR049326">
    <property type="entry name" value="Rhodopsin_dom_fungi"/>
</dbReference>
<evidence type="ECO:0000256" key="1">
    <source>
        <dbReference type="ARBA" id="ARBA00004141"/>
    </source>
</evidence>
<evidence type="ECO:0000313" key="8">
    <source>
        <dbReference type="EMBL" id="KAF8443910.1"/>
    </source>
</evidence>
<feature type="transmembrane region" description="Helical" evidence="6">
    <location>
        <begin position="75"/>
        <end position="101"/>
    </location>
</feature>
<proteinExistence type="inferred from homology"/>
<reference evidence="8" key="1">
    <citation type="submission" date="2019-10" db="EMBL/GenBank/DDBJ databases">
        <authorList>
            <consortium name="DOE Joint Genome Institute"/>
            <person name="Kuo A."/>
            <person name="Miyauchi S."/>
            <person name="Kiss E."/>
            <person name="Drula E."/>
            <person name="Kohler A."/>
            <person name="Sanchez-Garcia M."/>
            <person name="Andreopoulos B."/>
            <person name="Barry K.W."/>
            <person name="Bonito G."/>
            <person name="Buee M."/>
            <person name="Carver A."/>
            <person name="Chen C."/>
            <person name="Cichocki N."/>
            <person name="Clum A."/>
            <person name="Culley D."/>
            <person name="Crous P.W."/>
            <person name="Fauchery L."/>
            <person name="Girlanda M."/>
            <person name="Hayes R."/>
            <person name="Keri Z."/>
            <person name="LaButti K."/>
            <person name="Lipzen A."/>
            <person name="Lombard V."/>
            <person name="Magnuson J."/>
            <person name="Maillard F."/>
            <person name="Morin E."/>
            <person name="Murat C."/>
            <person name="Nolan M."/>
            <person name="Ohm R."/>
            <person name="Pangilinan J."/>
            <person name="Pereira M."/>
            <person name="Perotto S."/>
            <person name="Peter M."/>
            <person name="Riley R."/>
            <person name="Sitrit Y."/>
            <person name="Stielow B."/>
            <person name="Szollosi G."/>
            <person name="Zifcakova L."/>
            <person name="Stursova M."/>
            <person name="Spatafora J.W."/>
            <person name="Tedersoo L."/>
            <person name="Vaario L.-M."/>
            <person name="Yamada A."/>
            <person name="Yan M."/>
            <person name="Wang P."/>
            <person name="Xu J."/>
            <person name="Bruns T."/>
            <person name="Baldrian P."/>
            <person name="Vilgalys R."/>
            <person name="Henrissat B."/>
            <person name="Grigoriev I.V."/>
            <person name="Hibbett D."/>
            <person name="Nagy L.G."/>
            <person name="Martin F.M."/>
        </authorList>
    </citation>
    <scope>NUCLEOTIDE SEQUENCE</scope>
    <source>
        <strain evidence="8">BED1</strain>
    </source>
</reference>
<dbReference type="GO" id="GO:0016020">
    <property type="term" value="C:membrane"/>
    <property type="evidence" value="ECO:0007669"/>
    <property type="project" value="UniProtKB-SubCell"/>
</dbReference>
<dbReference type="InterPro" id="IPR052337">
    <property type="entry name" value="SAT4-like"/>
</dbReference>
<keyword evidence="3 6" id="KW-1133">Transmembrane helix</keyword>
<comment type="subcellular location">
    <subcellularLocation>
        <location evidence="1">Membrane</location>
        <topology evidence="1">Multi-pass membrane protein</topology>
    </subcellularLocation>
</comment>
<evidence type="ECO:0000256" key="6">
    <source>
        <dbReference type="SAM" id="Phobius"/>
    </source>
</evidence>
<keyword evidence="4 6" id="KW-0472">Membrane</keyword>
<feature type="transmembrane region" description="Helical" evidence="6">
    <location>
        <begin position="43"/>
        <end position="63"/>
    </location>
</feature>
<feature type="transmembrane region" description="Helical" evidence="6">
    <location>
        <begin position="12"/>
        <end position="31"/>
    </location>
</feature>
<dbReference type="Pfam" id="PF20684">
    <property type="entry name" value="Fung_rhodopsin"/>
    <property type="match status" value="1"/>
</dbReference>
<dbReference type="AlphaFoldDB" id="A0AAD4GHB1"/>
<feature type="domain" description="Rhodopsin" evidence="7">
    <location>
        <begin position="27"/>
        <end position="215"/>
    </location>
</feature>
<evidence type="ECO:0000256" key="2">
    <source>
        <dbReference type="ARBA" id="ARBA00022692"/>
    </source>
</evidence>
<sequence>MVHSASVRESMIASGVLDSLVLLVFIFRLWIRIRMQRVGWEDIWATIAFFCGMLNVTSNWAYLGKLKVGQVSTTAMWIYMISLTCLVWAVRVSIIFSIIRIIPARERLHIHGLMIVTFFLLTCSALVVQRAISCSYAYRVIQSSTSSPYFSCSLRPVLIISELAVGAIADIITVIFPLYVLRRVTLPRKQLRLLRLLFSSSIAVSIMCSVRMAFQIVPSLTSWAIFMTDIQVQCPSSGPLLPSRWLD</sequence>
<evidence type="ECO:0000256" key="4">
    <source>
        <dbReference type="ARBA" id="ARBA00023136"/>
    </source>
</evidence>
<dbReference type="Proteomes" id="UP001194468">
    <property type="component" value="Unassembled WGS sequence"/>
</dbReference>
<evidence type="ECO:0000256" key="3">
    <source>
        <dbReference type="ARBA" id="ARBA00022989"/>
    </source>
</evidence>
<gene>
    <name evidence="8" type="ORF">L210DRAFT_3533124</name>
</gene>
<keyword evidence="9" id="KW-1185">Reference proteome</keyword>
<dbReference type="EMBL" id="WHUW01000007">
    <property type="protein sequence ID" value="KAF8443910.1"/>
    <property type="molecule type" value="Genomic_DNA"/>
</dbReference>
<comment type="caution">
    <text evidence="8">The sequence shown here is derived from an EMBL/GenBank/DDBJ whole genome shotgun (WGS) entry which is preliminary data.</text>
</comment>
<organism evidence="8 9">
    <name type="scientific">Boletus edulis BED1</name>
    <dbReference type="NCBI Taxonomy" id="1328754"/>
    <lineage>
        <taxon>Eukaryota</taxon>
        <taxon>Fungi</taxon>
        <taxon>Dikarya</taxon>
        <taxon>Basidiomycota</taxon>
        <taxon>Agaricomycotina</taxon>
        <taxon>Agaricomycetes</taxon>
        <taxon>Agaricomycetidae</taxon>
        <taxon>Boletales</taxon>
        <taxon>Boletineae</taxon>
        <taxon>Boletaceae</taxon>
        <taxon>Boletoideae</taxon>
        <taxon>Boletus</taxon>
    </lineage>
</organism>
<accession>A0AAD4GHB1</accession>
<feature type="transmembrane region" description="Helical" evidence="6">
    <location>
        <begin position="193"/>
        <end position="214"/>
    </location>
</feature>
<reference evidence="8" key="2">
    <citation type="journal article" date="2020" name="Nat. Commun.">
        <title>Large-scale genome sequencing of mycorrhizal fungi provides insights into the early evolution of symbiotic traits.</title>
        <authorList>
            <person name="Miyauchi S."/>
            <person name="Kiss E."/>
            <person name="Kuo A."/>
            <person name="Drula E."/>
            <person name="Kohler A."/>
            <person name="Sanchez-Garcia M."/>
            <person name="Morin E."/>
            <person name="Andreopoulos B."/>
            <person name="Barry K.W."/>
            <person name="Bonito G."/>
            <person name="Buee M."/>
            <person name="Carver A."/>
            <person name="Chen C."/>
            <person name="Cichocki N."/>
            <person name="Clum A."/>
            <person name="Culley D."/>
            <person name="Crous P.W."/>
            <person name="Fauchery L."/>
            <person name="Girlanda M."/>
            <person name="Hayes R.D."/>
            <person name="Keri Z."/>
            <person name="LaButti K."/>
            <person name="Lipzen A."/>
            <person name="Lombard V."/>
            <person name="Magnuson J."/>
            <person name="Maillard F."/>
            <person name="Murat C."/>
            <person name="Nolan M."/>
            <person name="Ohm R.A."/>
            <person name="Pangilinan J."/>
            <person name="Pereira M.F."/>
            <person name="Perotto S."/>
            <person name="Peter M."/>
            <person name="Pfister S."/>
            <person name="Riley R."/>
            <person name="Sitrit Y."/>
            <person name="Stielow J.B."/>
            <person name="Szollosi G."/>
            <person name="Zifcakova L."/>
            <person name="Stursova M."/>
            <person name="Spatafora J.W."/>
            <person name="Tedersoo L."/>
            <person name="Vaario L.M."/>
            <person name="Yamada A."/>
            <person name="Yan M."/>
            <person name="Wang P."/>
            <person name="Xu J."/>
            <person name="Bruns T."/>
            <person name="Baldrian P."/>
            <person name="Vilgalys R."/>
            <person name="Dunand C."/>
            <person name="Henrissat B."/>
            <person name="Grigoriev I.V."/>
            <person name="Hibbett D."/>
            <person name="Nagy L.G."/>
            <person name="Martin F.M."/>
        </authorList>
    </citation>
    <scope>NUCLEOTIDE SEQUENCE</scope>
    <source>
        <strain evidence="8">BED1</strain>
    </source>
</reference>
<keyword evidence="2 6" id="KW-0812">Transmembrane</keyword>
<comment type="similarity">
    <text evidence="5">Belongs to the SAT4 family.</text>
</comment>
<name>A0AAD4GHB1_BOLED</name>
<dbReference type="PANTHER" id="PTHR33048:SF47">
    <property type="entry name" value="INTEGRAL MEMBRANE PROTEIN-RELATED"/>
    <property type="match status" value="1"/>
</dbReference>
<feature type="transmembrane region" description="Helical" evidence="6">
    <location>
        <begin position="158"/>
        <end position="181"/>
    </location>
</feature>